<dbReference type="HOGENOM" id="CLU_218274_1_0_6"/>
<accession>J3YQ37</accession>
<sequence>MAVQKSKKSKSKSRIKKNNILKKKILKIDNYYNINIKYLCLK</sequence>
<dbReference type="EMBL" id="CP003543">
    <property type="protein sequence ID" value="AFP83963.1"/>
    <property type="molecule type" value="Genomic_DNA"/>
</dbReference>
<dbReference type="KEGG" id="crh:A353_0126"/>
<name>J3YQ37_CARRU</name>
<dbReference type="RefSeq" id="WP_014887263.1">
    <property type="nucleotide sequence ID" value="NC_018416.1"/>
</dbReference>
<keyword evidence="1" id="KW-0689">Ribosomal protein</keyword>
<evidence type="ECO:0000313" key="1">
    <source>
        <dbReference type="EMBL" id="AFP83963.1"/>
    </source>
</evidence>
<dbReference type="AlphaFoldDB" id="J3YQ37"/>
<organism evidence="1 2">
    <name type="scientific">Candidatus Carsonella ruddii HC isolate Thao2000</name>
    <dbReference type="NCBI Taxonomy" id="1202538"/>
    <lineage>
        <taxon>Bacteria</taxon>
        <taxon>Pseudomonadati</taxon>
        <taxon>Pseudomonadota</taxon>
        <taxon>Gammaproteobacteria</taxon>
        <taxon>Oceanospirillales</taxon>
        <taxon>Halomonadaceae</taxon>
        <taxon>Zymobacter group</taxon>
        <taxon>Candidatus Carsonella</taxon>
    </lineage>
</organism>
<evidence type="ECO:0000313" key="2">
    <source>
        <dbReference type="Proteomes" id="UP000003934"/>
    </source>
</evidence>
<reference evidence="1 2" key="1">
    <citation type="journal article" date="2012" name="Mol. Biol. Evol.">
        <title>Genome reduction and co-evolution between the primary and secondary bacterial symbionts of psyllids.</title>
        <authorList>
            <person name="Sloan D.B."/>
            <person name="Moran N.A."/>
        </authorList>
    </citation>
    <scope>NUCLEOTIDE SEQUENCE [LARGE SCALE GENOMIC DNA]</scope>
    <source>
        <strain evidence="1 2">HC</strain>
    </source>
</reference>
<keyword evidence="2" id="KW-1185">Reference proteome</keyword>
<dbReference type="GeneID" id="80024857"/>
<gene>
    <name evidence="1" type="primary">rpmF</name>
    <name evidence="1" type="ORF">A353_0126</name>
</gene>
<dbReference type="PATRIC" id="fig|1202538.3.peg.107"/>
<keyword evidence="1" id="KW-0687">Ribonucleoprotein</keyword>
<dbReference type="Proteomes" id="UP000003934">
    <property type="component" value="Chromosome"/>
</dbReference>
<dbReference type="GO" id="GO:0005840">
    <property type="term" value="C:ribosome"/>
    <property type="evidence" value="ECO:0007669"/>
    <property type="project" value="UniProtKB-KW"/>
</dbReference>
<protein>
    <submittedName>
        <fullName evidence="1">Ribosomal protein L32</fullName>
    </submittedName>
</protein>
<proteinExistence type="predicted"/>